<dbReference type="PROSITE" id="PS51220">
    <property type="entry name" value="NIDO"/>
    <property type="match status" value="1"/>
</dbReference>
<evidence type="ECO:0000313" key="5">
    <source>
        <dbReference type="WBParaSite" id="ACRNAN_Path_322.g1228.t2"/>
    </source>
</evidence>
<reference evidence="4 5" key="1">
    <citation type="submission" date="2022-11" db="UniProtKB">
        <authorList>
            <consortium name="WormBaseParasite"/>
        </authorList>
    </citation>
    <scope>IDENTIFICATION</scope>
</reference>
<organism evidence="3 5">
    <name type="scientific">Acrobeloides nanus</name>
    <dbReference type="NCBI Taxonomy" id="290746"/>
    <lineage>
        <taxon>Eukaryota</taxon>
        <taxon>Metazoa</taxon>
        <taxon>Ecdysozoa</taxon>
        <taxon>Nematoda</taxon>
        <taxon>Chromadorea</taxon>
        <taxon>Rhabditida</taxon>
        <taxon>Tylenchina</taxon>
        <taxon>Cephalobomorpha</taxon>
        <taxon>Cephaloboidea</taxon>
        <taxon>Cephalobidae</taxon>
        <taxon>Acrobeloides</taxon>
    </lineage>
</organism>
<dbReference type="GO" id="GO:0007160">
    <property type="term" value="P:cell-matrix adhesion"/>
    <property type="evidence" value="ECO:0007669"/>
    <property type="project" value="InterPro"/>
</dbReference>
<dbReference type="PANTHER" id="PTHR13802:SF52">
    <property type="entry name" value="MUCIN-4"/>
    <property type="match status" value="1"/>
</dbReference>
<dbReference type="AlphaFoldDB" id="A0A914C542"/>
<evidence type="ECO:0000256" key="1">
    <source>
        <dbReference type="ARBA" id="ARBA00023157"/>
    </source>
</evidence>
<dbReference type="InterPro" id="IPR003886">
    <property type="entry name" value="NIDO_dom"/>
</dbReference>
<name>A0A914C542_9BILA</name>
<accession>A0A914C542</accession>
<dbReference type="SMART" id="SM00539">
    <property type="entry name" value="NIDO"/>
    <property type="match status" value="1"/>
</dbReference>
<dbReference type="WBParaSite" id="ACRNAN_Path_322.g1228.t1">
    <property type="protein sequence ID" value="ACRNAN_Path_322.g1228.t1"/>
    <property type="gene ID" value="ACRNAN_Path_322.g1228"/>
</dbReference>
<dbReference type="Proteomes" id="UP000887540">
    <property type="component" value="Unplaced"/>
</dbReference>
<proteinExistence type="predicted"/>
<sequence length="115" mass="13073">MIAPFWADISTNVTPDSHVYWRKNTSEADLNRTTEEITQAFPNVKSIDLKWVLVATWVNVTRYCQQQVNCDTRTNTFQAVVSTDGVRSYVLFLYDELSWDLGDGTFGAGFYSVSS</sequence>
<dbReference type="Pfam" id="PF06119">
    <property type="entry name" value="NIDO"/>
    <property type="match status" value="1"/>
</dbReference>
<evidence type="ECO:0000313" key="4">
    <source>
        <dbReference type="WBParaSite" id="ACRNAN_Path_322.g1228.t1"/>
    </source>
</evidence>
<keyword evidence="3" id="KW-1185">Reference proteome</keyword>
<evidence type="ECO:0000259" key="2">
    <source>
        <dbReference type="PROSITE" id="PS51220"/>
    </source>
</evidence>
<dbReference type="PANTHER" id="PTHR13802">
    <property type="entry name" value="MUCIN 4-RELATED"/>
    <property type="match status" value="1"/>
</dbReference>
<evidence type="ECO:0000313" key="3">
    <source>
        <dbReference type="Proteomes" id="UP000887540"/>
    </source>
</evidence>
<dbReference type="InterPro" id="IPR051495">
    <property type="entry name" value="Epithelial_Barrier/Signaling"/>
</dbReference>
<feature type="domain" description="NIDO" evidence="2">
    <location>
        <begin position="4"/>
        <end position="115"/>
    </location>
</feature>
<protein>
    <submittedName>
        <fullName evidence="4 5">NIDO domain-containing protein</fullName>
    </submittedName>
</protein>
<keyword evidence="1" id="KW-1015">Disulfide bond</keyword>
<dbReference type="WBParaSite" id="ACRNAN_Path_322.g1228.t2">
    <property type="protein sequence ID" value="ACRNAN_Path_322.g1228.t2"/>
    <property type="gene ID" value="ACRNAN_Path_322.g1228"/>
</dbReference>